<protein>
    <submittedName>
        <fullName evidence="2">Transposable element Tc1 transposase-like 11</fullName>
    </submittedName>
</protein>
<keyword evidence="3" id="KW-1185">Reference proteome</keyword>
<reference evidence="2" key="1">
    <citation type="journal article" date="2021" name="Sci. Adv.">
        <title>The American lobster genome reveals insights on longevity, neural, and immune adaptations.</title>
        <authorList>
            <person name="Polinski J.M."/>
            <person name="Zimin A.V."/>
            <person name="Clark K.F."/>
            <person name="Kohn A.B."/>
            <person name="Sadowski N."/>
            <person name="Timp W."/>
            <person name="Ptitsyn A."/>
            <person name="Khanna P."/>
            <person name="Romanova D.Y."/>
            <person name="Williams P."/>
            <person name="Greenwood S.J."/>
            <person name="Moroz L.L."/>
            <person name="Walt D.R."/>
            <person name="Bodnar A.G."/>
        </authorList>
    </citation>
    <scope>NUCLEOTIDE SEQUENCE</scope>
    <source>
        <strain evidence="2">GMGI-L3</strain>
    </source>
</reference>
<dbReference type="Gene3D" id="3.30.420.10">
    <property type="entry name" value="Ribonuclease H-like superfamily/Ribonuclease H"/>
    <property type="match status" value="1"/>
</dbReference>
<organism evidence="2 3">
    <name type="scientific">Homarus americanus</name>
    <name type="common">American lobster</name>
    <dbReference type="NCBI Taxonomy" id="6706"/>
    <lineage>
        <taxon>Eukaryota</taxon>
        <taxon>Metazoa</taxon>
        <taxon>Ecdysozoa</taxon>
        <taxon>Arthropoda</taxon>
        <taxon>Crustacea</taxon>
        <taxon>Multicrustacea</taxon>
        <taxon>Malacostraca</taxon>
        <taxon>Eumalacostraca</taxon>
        <taxon>Eucarida</taxon>
        <taxon>Decapoda</taxon>
        <taxon>Pleocyemata</taxon>
        <taxon>Astacidea</taxon>
        <taxon>Nephropoidea</taxon>
        <taxon>Nephropidae</taxon>
        <taxon>Homarus</taxon>
    </lineage>
</organism>
<proteinExistence type="predicted"/>
<feature type="domain" description="Tc1-like transposase DDE" evidence="1">
    <location>
        <begin position="8"/>
        <end position="48"/>
    </location>
</feature>
<dbReference type="EMBL" id="JAHLQT010015512">
    <property type="protein sequence ID" value="KAG7169785.1"/>
    <property type="molecule type" value="Genomic_DNA"/>
</dbReference>
<sequence>MLAPSTDCHVVKEWLAQHPEITLLPYPPQSPDLNPIENVWSAMTQRMPMTHPRRRESVVMNALEAWEELGSTARRVLTTELLDSVPMRLSSLIEVVKRNLNKSSMMGVNLLDPVIRHA</sequence>
<name>A0A8J5K4L7_HOMAM</name>
<accession>A0A8J5K4L7</accession>
<dbReference type="Pfam" id="PF13358">
    <property type="entry name" value="DDE_3"/>
    <property type="match status" value="1"/>
</dbReference>
<dbReference type="AlphaFoldDB" id="A0A8J5K4L7"/>
<gene>
    <name evidence="2" type="primary">tc1a-L11</name>
    <name evidence="2" type="ORF">Hamer_G018035</name>
</gene>
<dbReference type="InterPro" id="IPR038717">
    <property type="entry name" value="Tc1-like_DDE_dom"/>
</dbReference>
<evidence type="ECO:0000313" key="3">
    <source>
        <dbReference type="Proteomes" id="UP000747542"/>
    </source>
</evidence>
<dbReference type="InterPro" id="IPR036397">
    <property type="entry name" value="RNaseH_sf"/>
</dbReference>
<dbReference type="GO" id="GO:0003676">
    <property type="term" value="F:nucleic acid binding"/>
    <property type="evidence" value="ECO:0007669"/>
    <property type="project" value="InterPro"/>
</dbReference>
<evidence type="ECO:0000313" key="2">
    <source>
        <dbReference type="EMBL" id="KAG7169785.1"/>
    </source>
</evidence>
<evidence type="ECO:0000259" key="1">
    <source>
        <dbReference type="Pfam" id="PF13358"/>
    </source>
</evidence>
<dbReference type="Proteomes" id="UP000747542">
    <property type="component" value="Unassembled WGS sequence"/>
</dbReference>
<comment type="caution">
    <text evidence="2">The sequence shown here is derived from an EMBL/GenBank/DDBJ whole genome shotgun (WGS) entry which is preliminary data.</text>
</comment>